<dbReference type="InterPro" id="IPR000489">
    <property type="entry name" value="Pterin-binding_dom"/>
</dbReference>
<evidence type="ECO:0000259" key="10">
    <source>
        <dbReference type="PROSITE" id="PS50972"/>
    </source>
</evidence>
<dbReference type="CDD" id="cd00739">
    <property type="entry name" value="DHPS"/>
    <property type="match status" value="1"/>
</dbReference>
<keyword evidence="6 9" id="KW-0479">Metal-binding</keyword>
<evidence type="ECO:0000256" key="4">
    <source>
        <dbReference type="ARBA" id="ARBA00012458"/>
    </source>
</evidence>
<dbReference type="PANTHER" id="PTHR20941:SF1">
    <property type="entry name" value="FOLIC ACID SYNTHESIS PROTEIN FOL1"/>
    <property type="match status" value="1"/>
</dbReference>
<accession>A0ABT7LM21</accession>
<dbReference type="EMBL" id="JASVDS010000006">
    <property type="protein sequence ID" value="MDL5033922.1"/>
    <property type="molecule type" value="Genomic_DNA"/>
</dbReference>
<feature type="domain" description="Pterin-binding" evidence="10">
    <location>
        <begin position="20"/>
        <end position="272"/>
    </location>
</feature>
<dbReference type="InterPro" id="IPR045031">
    <property type="entry name" value="DHP_synth-like"/>
</dbReference>
<dbReference type="EC" id="2.5.1.15" evidence="4 9"/>
<protein>
    <recommendedName>
        <fullName evidence="4 9">Dihydropteroate synthase</fullName>
        <shortName evidence="9">DHPS</shortName>
        <ecNumber evidence="4 9">2.5.1.15</ecNumber>
    </recommendedName>
    <alternativeName>
        <fullName evidence="9">Dihydropteroate pyrophosphorylase</fullName>
    </alternativeName>
</protein>
<comment type="function">
    <text evidence="9">Catalyzes the condensation of para-aminobenzoate (pABA) with 6-hydroxymethyl-7,8-dihydropterin diphosphate (DHPt-PP) to form 7,8-dihydropteroate (H2Pte), the immediate precursor of folate derivatives.</text>
</comment>
<reference evidence="11 12" key="1">
    <citation type="submission" date="2023-06" db="EMBL/GenBank/DDBJ databases">
        <title>Pelomonas sp. APW6 16S ribosomal RNA gene genome sequencing and assembly.</title>
        <authorList>
            <person name="Woo H."/>
        </authorList>
    </citation>
    <scope>NUCLEOTIDE SEQUENCE [LARGE SCALE GENOMIC DNA]</scope>
    <source>
        <strain evidence="11 12">APW6</strain>
    </source>
</reference>
<dbReference type="Gene3D" id="3.20.20.20">
    <property type="entry name" value="Dihydropteroate synthase-like"/>
    <property type="match status" value="1"/>
</dbReference>
<comment type="catalytic activity">
    <reaction evidence="1">
        <text>(7,8-dihydropterin-6-yl)methyl diphosphate + 4-aminobenzoate = 7,8-dihydropteroate + diphosphate</text>
        <dbReference type="Rhea" id="RHEA:19949"/>
        <dbReference type="ChEBI" id="CHEBI:17836"/>
        <dbReference type="ChEBI" id="CHEBI:17839"/>
        <dbReference type="ChEBI" id="CHEBI:33019"/>
        <dbReference type="ChEBI" id="CHEBI:72950"/>
        <dbReference type="EC" id="2.5.1.15"/>
    </reaction>
</comment>
<evidence type="ECO:0000256" key="2">
    <source>
        <dbReference type="ARBA" id="ARBA00001946"/>
    </source>
</evidence>
<keyword evidence="12" id="KW-1185">Reference proteome</keyword>
<evidence type="ECO:0000256" key="9">
    <source>
        <dbReference type="RuleBase" id="RU361205"/>
    </source>
</evidence>
<comment type="caution">
    <text evidence="11">The sequence shown here is derived from an EMBL/GenBank/DDBJ whole genome shotgun (WGS) entry which is preliminary data.</text>
</comment>
<evidence type="ECO:0000256" key="6">
    <source>
        <dbReference type="ARBA" id="ARBA00022723"/>
    </source>
</evidence>
<keyword evidence="5 9" id="KW-0808">Transferase</keyword>
<proteinExistence type="inferred from homology"/>
<keyword evidence="7 9" id="KW-0460">Magnesium</keyword>
<dbReference type="PROSITE" id="PS00793">
    <property type="entry name" value="DHPS_2"/>
    <property type="match status" value="1"/>
</dbReference>
<evidence type="ECO:0000313" key="12">
    <source>
        <dbReference type="Proteomes" id="UP001238603"/>
    </source>
</evidence>
<comment type="pathway">
    <text evidence="3 9">Cofactor biosynthesis; tetrahydrofolate biosynthesis; 7,8-dihydrofolate from 2-amino-4-hydroxy-6-hydroxymethyl-7,8-dihydropteridine diphosphate and 4-aminobenzoate: step 1/2.</text>
</comment>
<evidence type="ECO:0000256" key="5">
    <source>
        <dbReference type="ARBA" id="ARBA00022679"/>
    </source>
</evidence>
<dbReference type="SUPFAM" id="SSF51717">
    <property type="entry name" value="Dihydropteroate synthetase-like"/>
    <property type="match status" value="1"/>
</dbReference>
<evidence type="ECO:0000313" key="11">
    <source>
        <dbReference type="EMBL" id="MDL5033922.1"/>
    </source>
</evidence>
<dbReference type="NCBIfam" id="TIGR01496">
    <property type="entry name" value="DHPS"/>
    <property type="match status" value="1"/>
</dbReference>
<dbReference type="InterPro" id="IPR006390">
    <property type="entry name" value="DHP_synth_dom"/>
</dbReference>
<sequence>MSIRPPVWQTTRFRIDLRRPQVMGIVNLTPDSFSDGGQHAGPAAGLAHCERLLKEGADILDIGGESSRPGAPRLSADDEWARIEGVLRGALSLGVPVSIDTCKAAVMQRAADLGADILNDIQALRDPGAEDVMLAHPQLGACLMHMRGDPGSMQSLTDYGDVVQEVAHFLGERAGVLRARGVAADRLVLDPGYGFAKTVEQNFELLRRQGELEALGYPLLAGLSRKSAIGAVTGRTVDQRLPGSLAAALLALAHGARILRVHDVAATVDALQVWGAGGGAGIGGDFIGENASDSKFGGRSQ</sequence>
<comment type="cofactor">
    <cofactor evidence="2 9">
        <name>Mg(2+)</name>
        <dbReference type="ChEBI" id="CHEBI:18420"/>
    </cofactor>
</comment>
<evidence type="ECO:0000256" key="3">
    <source>
        <dbReference type="ARBA" id="ARBA00004763"/>
    </source>
</evidence>
<dbReference type="PROSITE" id="PS00792">
    <property type="entry name" value="DHPS_1"/>
    <property type="match status" value="1"/>
</dbReference>
<organism evidence="11 12">
    <name type="scientific">Roseateles subflavus</name>
    <dbReference type="NCBI Taxonomy" id="3053353"/>
    <lineage>
        <taxon>Bacteria</taxon>
        <taxon>Pseudomonadati</taxon>
        <taxon>Pseudomonadota</taxon>
        <taxon>Betaproteobacteria</taxon>
        <taxon>Burkholderiales</taxon>
        <taxon>Sphaerotilaceae</taxon>
        <taxon>Roseateles</taxon>
    </lineage>
</organism>
<dbReference type="GO" id="GO:0004156">
    <property type="term" value="F:dihydropteroate synthase activity"/>
    <property type="evidence" value="ECO:0007669"/>
    <property type="project" value="UniProtKB-EC"/>
</dbReference>
<dbReference type="Pfam" id="PF00809">
    <property type="entry name" value="Pterin_bind"/>
    <property type="match status" value="1"/>
</dbReference>
<dbReference type="PANTHER" id="PTHR20941">
    <property type="entry name" value="FOLATE SYNTHESIS PROTEINS"/>
    <property type="match status" value="1"/>
</dbReference>
<comment type="similarity">
    <text evidence="9">Belongs to the DHPS family.</text>
</comment>
<dbReference type="Proteomes" id="UP001238603">
    <property type="component" value="Unassembled WGS sequence"/>
</dbReference>
<dbReference type="RefSeq" id="WP_285984003.1">
    <property type="nucleotide sequence ID" value="NZ_JASVDS010000006.1"/>
</dbReference>
<dbReference type="InterPro" id="IPR011005">
    <property type="entry name" value="Dihydropteroate_synth-like_sf"/>
</dbReference>
<dbReference type="PROSITE" id="PS50972">
    <property type="entry name" value="PTERIN_BINDING"/>
    <property type="match status" value="1"/>
</dbReference>
<name>A0ABT7LM21_9BURK</name>
<evidence type="ECO:0000256" key="8">
    <source>
        <dbReference type="ARBA" id="ARBA00022909"/>
    </source>
</evidence>
<evidence type="ECO:0000256" key="1">
    <source>
        <dbReference type="ARBA" id="ARBA00000012"/>
    </source>
</evidence>
<keyword evidence="8 9" id="KW-0289">Folate biosynthesis</keyword>
<gene>
    <name evidence="11" type="primary">folP</name>
    <name evidence="11" type="ORF">QRD43_18590</name>
</gene>
<evidence type="ECO:0000256" key="7">
    <source>
        <dbReference type="ARBA" id="ARBA00022842"/>
    </source>
</evidence>